<keyword evidence="3" id="KW-1185">Reference proteome</keyword>
<dbReference type="Proteomes" id="UP000499080">
    <property type="component" value="Unassembled WGS sequence"/>
</dbReference>
<reference evidence="2 3" key="1">
    <citation type="journal article" date="2019" name="Sci. Rep.">
        <title>Orb-weaving spider Araneus ventricosus genome elucidates the spidroin gene catalogue.</title>
        <authorList>
            <person name="Kono N."/>
            <person name="Nakamura H."/>
            <person name="Ohtoshi R."/>
            <person name="Moran D.A.P."/>
            <person name="Shinohara A."/>
            <person name="Yoshida Y."/>
            <person name="Fujiwara M."/>
            <person name="Mori M."/>
            <person name="Tomita M."/>
            <person name="Arakawa K."/>
        </authorList>
    </citation>
    <scope>NUCLEOTIDE SEQUENCE [LARGE SCALE GENOMIC DNA]</scope>
</reference>
<evidence type="ECO:0000313" key="3">
    <source>
        <dbReference type="Proteomes" id="UP000499080"/>
    </source>
</evidence>
<organism evidence="2 3">
    <name type="scientific">Araneus ventricosus</name>
    <name type="common">Orbweaver spider</name>
    <name type="synonym">Epeira ventricosa</name>
    <dbReference type="NCBI Taxonomy" id="182803"/>
    <lineage>
        <taxon>Eukaryota</taxon>
        <taxon>Metazoa</taxon>
        <taxon>Ecdysozoa</taxon>
        <taxon>Arthropoda</taxon>
        <taxon>Chelicerata</taxon>
        <taxon>Arachnida</taxon>
        <taxon>Araneae</taxon>
        <taxon>Araneomorphae</taxon>
        <taxon>Entelegynae</taxon>
        <taxon>Araneoidea</taxon>
        <taxon>Araneidae</taxon>
        <taxon>Araneus</taxon>
    </lineage>
</organism>
<dbReference type="EMBL" id="BGPR01073409">
    <property type="protein sequence ID" value="GBO45991.1"/>
    <property type="molecule type" value="Genomic_DNA"/>
</dbReference>
<evidence type="ECO:0000256" key="1">
    <source>
        <dbReference type="SAM" id="MobiDB-lite"/>
    </source>
</evidence>
<feature type="region of interest" description="Disordered" evidence="1">
    <location>
        <begin position="1"/>
        <end position="33"/>
    </location>
</feature>
<feature type="compositionally biased region" description="Polar residues" evidence="1">
    <location>
        <begin position="1"/>
        <end position="18"/>
    </location>
</feature>
<feature type="compositionally biased region" description="Basic and acidic residues" evidence="1">
    <location>
        <begin position="24"/>
        <end position="33"/>
    </location>
</feature>
<gene>
    <name evidence="2" type="ORF">AVEN_226802_1</name>
</gene>
<protein>
    <submittedName>
        <fullName evidence="2">Uncharacterized protein</fullName>
    </submittedName>
</protein>
<accession>A0A4Y2X8S3</accession>
<evidence type="ECO:0000313" key="2">
    <source>
        <dbReference type="EMBL" id="GBO45991.1"/>
    </source>
</evidence>
<sequence length="33" mass="3607">MWGSNSNVTGIPSTNATAMPQVYIRDHSKEANE</sequence>
<feature type="non-terminal residue" evidence="2">
    <location>
        <position position="33"/>
    </location>
</feature>
<name>A0A4Y2X8S3_ARAVE</name>
<comment type="caution">
    <text evidence="2">The sequence shown here is derived from an EMBL/GenBank/DDBJ whole genome shotgun (WGS) entry which is preliminary data.</text>
</comment>
<proteinExistence type="predicted"/>
<dbReference type="AlphaFoldDB" id="A0A4Y2X8S3"/>